<dbReference type="SUPFAM" id="SSF56059">
    <property type="entry name" value="Glutathione synthetase ATP-binding domain-like"/>
    <property type="match status" value="1"/>
</dbReference>
<sequence>MNYIVTDEKALQLKNHVLFTKLDFICDAPKLDRHIAEEIRELSVAYTEGICNVVNIFFKGDWIEFARWLEFLPEHIDVIDKFSCFSTQSTYMRVDIAGTAREPRMVELNAGPNVGGLGYSIAHRICHPGGNTDPLYQWAQWVRQAIEGQFIEGSQFVAIVEDTRVLKQIEPIATLMVEELIRLGIDAQLVSHRDLELKQQRLFVSEKQVTHIYCLFDLVDVVNAPEEYQPLYQALENQQVFLPVGFEGRLIGNKLCMTLVHDERFRHCFDEDLYSKLQTFIPYTWRLSKEKLMVLLEQRTDWIIKPAHGYGGNDILCGWEVDQNEWELQLNTILECEFPYVIQRRVAIPEYPIVAFSSEQQKEYSMEAKCLLGIYMMNNVLGGGWWRASRHEQSDIINISQGSIAGNVILQDGIE</sequence>
<reference evidence="1 2" key="1">
    <citation type="submission" date="2019-12" db="EMBL/GenBank/DDBJ databases">
        <title>Engineering Photorhabdus to improve their lethality against agricultural pests.</title>
        <authorList>
            <person name="Machado R.A.R."/>
        </authorList>
    </citation>
    <scope>NUCLEOTIDE SEQUENCE [LARGE SCALE GENOMIC DNA]</scope>
    <source>
        <strain evidence="1 2">M-CN4</strain>
    </source>
</reference>
<name>A0ABX0AYE2_9GAMM</name>
<proteinExistence type="predicted"/>
<gene>
    <name evidence="1" type="ORF">GPY48_21285</name>
</gene>
<dbReference type="Proteomes" id="UP000466619">
    <property type="component" value="Unassembled WGS sequence"/>
</dbReference>
<keyword evidence="2" id="KW-1185">Reference proteome</keyword>
<evidence type="ECO:0000313" key="1">
    <source>
        <dbReference type="EMBL" id="NDL05609.1"/>
    </source>
</evidence>
<evidence type="ECO:0000313" key="2">
    <source>
        <dbReference type="Proteomes" id="UP000466619"/>
    </source>
</evidence>
<evidence type="ECO:0008006" key="3">
    <source>
        <dbReference type="Google" id="ProtNLM"/>
    </source>
</evidence>
<comment type="caution">
    <text evidence="1">The sequence shown here is derived from an EMBL/GenBank/DDBJ whole genome shotgun (WGS) entry which is preliminary data.</text>
</comment>
<dbReference type="EMBL" id="WSFC01000071">
    <property type="protein sequence ID" value="NDL05609.1"/>
    <property type="molecule type" value="Genomic_DNA"/>
</dbReference>
<dbReference type="RefSeq" id="WP_162120886.1">
    <property type="nucleotide sequence ID" value="NZ_CAWPJS010000071.1"/>
</dbReference>
<protein>
    <recommendedName>
        <fullName evidence="3">Glutathionylspermidine synthase pre-ATP-grasp-like domain-containing protein</fullName>
    </recommendedName>
</protein>
<accession>A0ABX0AYE2</accession>
<organism evidence="1 2">
    <name type="scientific">Photorhabdus bodei</name>
    <dbReference type="NCBI Taxonomy" id="2029681"/>
    <lineage>
        <taxon>Bacteria</taxon>
        <taxon>Pseudomonadati</taxon>
        <taxon>Pseudomonadota</taxon>
        <taxon>Gammaproteobacteria</taxon>
        <taxon>Enterobacterales</taxon>
        <taxon>Morganellaceae</taxon>
        <taxon>Photorhabdus</taxon>
    </lineage>
</organism>